<accession>A0A5C5X029</accession>
<dbReference type="RefSeq" id="WP_146392924.1">
    <property type="nucleotide sequence ID" value="NZ_SJPK01000012.1"/>
</dbReference>
<name>A0A5C5X029_9BACT</name>
<evidence type="ECO:0000313" key="1">
    <source>
        <dbReference type="EMBL" id="TWT56504.1"/>
    </source>
</evidence>
<dbReference type="EMBL" id="SJPK01000012">
    <property type="protein sequence ID" value="TWT56504.1"/>
    <property type="molecule type" value="Genomic_DNA"/>
</dbReference>
<reference evidence="1 2" key="1">
    <citation type="submission" date="2019-02" db="EMBL/GenBank/DDBJ databases">
        <title>Deep-cultivation of Planctomycetes and their phenomic and genomic characterization uncovers novel biology.</title>
        <authorList>
            <person name="Wiegand S."/>
            <person name="Jogler M."/>
            <person name="Boedeker C."/>
            <person name="Pinto D."/>
            <person name="Vollmers J."/>
            <person name="Rivas-Marin E."/>
            <person name="Kohn T."/>
            <person name="Peeters S.H."/>
            <person name="Heuer A."/>
            <person name="Rast P."/>
            <person name="Oberbeckmann S."/>
            <person name="Bunk B."/>
            <person name="Jeske O."/>
            <person name="Meyerdierks A."/>
            <person name="Storesund J.E."/>
            <person name="Kallscheuer N."/>
            <person name="Luecker S."/>
            <person name="Lage O.M."/>
            <person name="Pohl T."/>
            <person name="Merkel B.J."/>
            <person name="Hornburger P."/>
            <person name="Mueller R.-W."/>
            <person name="Bruemmer F."/>
            <person name="Labrenz M."/>
            <person name="Spormann A.M."/>
            <person name="Op Den Camp H."/>
            <person name="Overmann J."/>
            <person name="Amann R."/>
            <person name="Jetten M.S.M."/>
            <person name="Mascher T."/>
            <person name="Medema M.H."/>
            <person name="Devos D.P."/>
            <person name="Kaster A.-K."/>
            <person name="Ovreas L."/>
            <person name="Rohde M."/>
            <person name="Galperin M.Y."/>
            <person name="Jogler C."/>
        </authorList>
    </citation>
    <scope>NUCLEOTIDE SEQUENCE [LARGE SCALE GENOMIC DNA]</scope>
    <source>
        <strain evidence="1 2">CA85</strain>
    </source>
</reference>
<comment type="caution">
    <text evidence="1">The sequence shown here is derived from an EMBL/GenBank/DDBJ whole genome shotgun (WGS) entry which is preliminary data.</text>
</comment>
<dbReference type="OrthoDB" id="9955788at2"/>
<dbReference type="AlphaFoldDB" id="A0A5C5X029"/>
<dbReference type="Proteomes" id="UP000318053">
    <property type="component" value="Unassembled WGS sequence"/>
</dbReference>
<organism evidence="1 2">
    <name type="scientific">Allorhodopirellula solitaria</name>
    <dbReference type="NCBI Taxonomy" id="2527987"/>
    <lineage>
        <taxon>Bacteria</taxon>
        <taxon>Pseudomonadati</taxon>
        <taxon>Planctomycetota</taxon>
        <taxon>Planctomycetia</taxon>
        <taxon>Pirellulales</taxon>
        <taxon>Pirellulaceae</taxon>
        <taxon>Allorhodopirellula</taxon>
    </lineage>
</organism>
<proteinExistence type="predicted"/>
<keyword evidence="2" id="KW-1185">Reference proteome</keyword>
<protein>
    <submittedName>
        <fullName evidence="1">Uncharacterized protein</fullName>
    </submittedName>
</protein>
<gene>
    <name evidence="1" type="ORF">CA85_40350</name>
</gene>
<evidence type="ECO:0000313" key="2">
    <source>
        <dbReference type="Proteomes" id="UP000318053"/>
    </source>
</evidence>
<sequence length="202" mass="22520">MTTSVLDRIAEIRSEDKQLLTDALAEERKTYFAIAKRDYLGKATAEDADQLIGVMQALDLTEADFAKTRQAIEEVCEAVAQSQINKINANGSHERVLSAQRDFLVFAAKSKRAQRIGNVERRKHAAMTEAQARVQRLADENPELFDGTEVNAVFSTVITGIRKRLDASEKESEARVDAMHVDQVNTILRQQGLDSVTTLETK</sequence>